<dbReference type="Proteomes" id="UP001273531">
    <property type="component" value="Unassembled WGS sequence"/>
</dbReference>
<sequence length="371" mass="40217">MNETVEPNVSAPPPGSTLFVFQEIENPGGGESRRIGFTEVDIAPRSYEELASAKLHQAISIPLEMYNGRILETNIEGIDVSKYANLKAKLESPFTAKAIGLVRGGWLPSGLAASRSNSVVLPDRNIVSEIVGRFDDGKKTGRDPDFLDLFENSQVQINPMLFPLEGNGRSLPDATLATSQLEEAVIKLGKALPTATLMVGPESLKGLLGLIEDIRPIMMREQAFLRRVAPMLANQIARNKVDARWDEVLEAARETGVPMDSLAVIAALSTVANSGACPARKLLKFHAAYTDADAYNALSDLNTLKVLIYCFALAPDLNTQLCTGDRNLALFWVGLRASDMAWDGTMMSASFTPNAAILPEPYNERWVAALG</sequence>
<keyword evidence="2" id="KW-1185">Reference proteome</keyword>
<name>A0ABU3Y611_9SPHN</name>
<evidence type="ECO:0000313" key="2">
    <source>
        <dbReference type="Proteomes" id="UP001273531"/>
    </source>
</evidence>
<protein>
    <submittedName>
        <fullName evidence="1">Uncharacterized protein</fullName>
    </submittedName>
</protein>
<gene>
    <name evidence="1" type="ORF">RZN05_07530</name>
</gene>
<comment type="caution">
    <text evidence="1">The sequence shown here is derived from an EMBL/GenBank/DDBJ whole genome shotgun (WGS) entry which is preliminary data.</text>
</comment>
<proteinExistence type="predicted"/>
<dbReference type="EMBL" id="JAWJEJ010000001">
    <property type="protein sequence ID" value="MDV3456828.1"/>
    <property type="molecule type" value="Genomic_DNA"/>
</dbReference>
<accession>A0ABU3Y611</accession>
<organism evidence="1 2">
    <name type="scientific">Sphingomonas agrestis</name>
    <dbReference type="NCBI Taxonomy" id="3080540"/>
    <lineage>
        <taxon>Bacteria</taxon>
        <taxon>Pseudomonadati</taxon>
        <taxon>Pseudomonadota</taxon>
        <taxon>Alphaproteobacteria</taxon>
        <taxon>Sphingomonadales</taxon>
        <taxon>Sphingomonadaceae</taxon>
        <taxon>Sphingomonas</taxon>
    </lineage>
</organism>
<dbReference type="RefSeq" id="WP_317225996.1">
    <property type="nucleotide sequence ID" value="NZ_JAWJEJ010000001.1"/>
</dbReference>
<evidence type="ECO:0000313" key="1">
    <source>
        <dbReference type="EMBL" id="MDV3456828.1"/>
    </source>
</evidence>
<reference evidence="1 2" key="1">
    <citation type="submission" date="2023-10" db="EMBL/GenBank/DDBJ databases">
        <title>Sphingomonas sp. HF-S4 16S ribosomal RNA gene Genome sequencing and assembly.</title>
        <authorList>
            <person name="Lee H."/>
        </authorList>
    </citation>
    <scope>NUCLEOTIDE SEQUENCE [LARGE SCALE GENOMIC DNA]</scope>
    <source>
        <strain evidence="1 2">HF-S4</strain>
    </source>
</reference>